<organism evidence="1">
    <name type="scientific">marine sediment metagenome</name>
    <dbReference type="NCBI Taxonomy" id="412755"/>
    <lineage>
        <taxon>unclassified sequences</taxon>
        <taxon>metagenomes</taxon>
        <taxon>ecological metagenomes</taxon>
    </lineage>
</organism>
<evidence type="ECO:0000313" key="1">
    <source>
        <dbReference type="EMBL" id="GAF98055.1"/>
    </source>
</evidence>
<reference evidence="1" key="1">
    <citation type="journal article" date="2014" name="Front. Microbiol.">
        <title>High frequency of phylogenetically diverse reductive dehalogenase-homologous genes in deep subseafloor sedimentary metagenomes.</title>
        <authorList>
            <person name="Kawai M."/>
            <person name="Futagami T."/>
            <person name="Toyoda A."/>
            <person name="Takaki Y."/>
            <person name="Nishi S."/>
            <person name="Hori S."/>
            <person name="Arai W."/>
            <person name="Tsubouchi T."/>
            <person name="Morono Y."/>
            <person name="Uchiyama I."/>
            <person name="Ito T."/>
            <person name="Fujiyama A."/>
            <person name="Inagaki F."/>
            <person name="Takami H."/>
        </authorList>
    </citation>
    <scope>NUCLEOTIDE SEQUENCE</scope>
    <source>
        <strain evidence="1">Expedition CK06-06</strain>
    </source>
</reference>
<dbReference type="AlphaFoldDB" id="X0VBU2"/>
<protein>
    <submittedName>
        <fullName evidence="1">Uncharacterized protein</fullName>
    </submittedName>
</protein>
<sequence length="262" mass="28551">MGMIKKAGEGLNHYTKVIGNFLGESLIDFPLGDLLTTEINPRSGVGLGTAAAVAVSGCLGAGYKPASYGEERPARVAYEEPEGAASPVQDNPSPLSLSLTTDVLSKYMFRGFTYSEGPVVQLVPTVTYGNLSLVGFVNYDNVFGDFNETDLTLDYTRQFEKLCLSLGYTYITFPNIEVNDTQEIYAIASLDGLLQPSLKIFHDIDDISGTYIEGTLSHDFDINGFPLSVTALLAYNDHFLREESGFSHAELKFAVPLRITDK</sequence>
<name>X0VBU2_9ZZZZ</name>
<accession>X0VBU2</accession>
<dbReference type="EMBL" id="BARS01017468">
    <property type="protein sequence ID" value="GAF98055.1"/>
    <property type="molecule type" value="Genomic_DNA"/>
</dbReference>
<gene>
    <name evidence="1" type="ORF">S01H1_28568</name>
</gene>
<comment type="caution">
    <text evidence="1">The sequence shown here is derived from an EMBL/GenBank/DDBJ whole genome shotgun (WGS) entry which is preliminary data.</text>
</comment>
<proteinExistence type="predicted"/>
<feature type="non-terminal residue" evidence="1">
    <location>
        <position position="262"/>
    </location>
</feature>